<feature type="compositionally biased region" description="Low complexity" evidence="1">
    <location>
        <begin position="9"/>
        <end position="34"/>
    </location>
</feature>
<name>A0A6J4TW47_9BACT</name>
<dbReference type="AlphaFoldDB" id="A0A6J4TW47"/>
<gene>
    <name evidence="2" type="ORF">AVDCRST_MAG59-112</name>
</gene>
<dbReference type="EMBL" id="CADCWF010000006">
    <property type="protein sequence ID" value="CAA9534106.1"/>
    <property type="molecule type" value="Genomic_DNA"/>
</dbReference>
<feature type="non-terminal residue" evidence="2">
    <location>
        <position position="1"/>
    </location>
</feature>
<evidence type="ECO:0000313" key="2">
    <source>
        <dbReference type="EMBL" id="CAA9534106.1"/>
    </source>
</evidence>
<feature type="region of interest" description="Disordered" evidence="1">
    <location>
        <begin position="1"/>
        <end position="72"/>
    </location>
</feature>
<proteinExistence type="predicted"/>
<protein>
    <submittedName>
        <fullName evidence="2">Uncharacterized protein</fullName>
    </submittedName>
</protein>
<accession>A0A6J4TW47</accession>
<evidence type="ECO:0000256" key="1">
    <source>
        <dbReference type="SAM" id="MobiDB-lite"/>
    </source>
</evidence>
<reference evidence="2" key="1">
    <citation type="submission" date="2020-02" db="EMBL/GenBank/DDBJ databases">
        <authorList>
            <person name="Meier V. D."/>
        </authorList>
    </citation>
    <scope>NUCLEOTIDE SEQUENCE</scope>
    <source>
        <strain evidence="2">AVDCRST_MAG59</strain>
    </source>
</reference>
<organism evidence="2">
    <name type="scientific">uncultured Thermomicrobiales bacterium</name>
    <dbReference type="NCBI Taxonomy" id="1645740"/>
    <lineage>
        <taxon>Bacteria</taxon>
        <taxon>Pseudomonadati</taxon>
        <taxon>Thermomicrobiota</taxon>
        <taxon>Thermomicrobia</taxon>
        <taxon>Thermomicrobiales</taxon>
        <taxon>environmental samples</taxon>
    </lineage>
</organism>
<sequence length="72" mass="7439">WGAARPATSCSRSGSVAAVAAANDSSSMSTVCRRSSGRPGRRLRPDERRISGPNAEEGAGCRRTPTPLDPLG</sequence>
<feature type="non-terminal residue" evidence="2">
    <location>
        <position position="72"/>
    </location>
</feature>